<dbReference type="Pfam" id="PF08352">
    <property type="entry name" value="oligo_HPY"/>
    <property type="match status" value="1"/>
</dbReference>
<keyword evidence="5" id="KW-0997">Cell inner membrane</keyword>
<dbReference type="InterPro" id="IPR050388">
    <property type="entry name" value="ABC_Ni/Peptide_Import"/>
</dbReference>
<proteinExistence type="inferred from homology"/>
<dbReference type="PROSITE" id="PS50893">
    <property type="entry name" value="ABC_TRANSPORTER_2"/>
    <property type="match status" value="1"/>
</dbReference>
<evidence type="ECO:0000256" key="5">
    <source>
        <dbReference type="ARBA" id="ARBA00022519"/>
    </source>
</evidence>
<accession>A0A239LLN5</accession>
<dbReference type="OrthoDB" id="9806285at2"/>
<dbReference type="FunFam" id="3.40.50.300:FF:000016">
    <property type="entry name" value="Oligopeptide ABC transporter ATP-binding component"/>
    <property type="match status" value="1"/>
</dbReference>
<evidence type="ECO:0000313" key="11">
    <source>
        <dbReference type="EMBL" id="SNT30822.1"/>
    </source>
</evidence>
<keyword evidence="7 11" id="KW-0067">ATP-binding</keyword>
<dbReference type="Gene3D" id="3.40.50.300">
    <property type="entry name" value="P-loop containing nucleotide triphosphate hydrolases"/>
    <property type="match status" value="1"/>
</dbReference>
<dbReference type="GO" id="GO:0015833">
    <property type="term" value="P:peptide transport"/>
    <property type="evidence" value="ECO:0007669"/>
    <property type="project" value="InterPro"/>
</dbReference>
<name>A0A239LLN5_9BACT</name>
<evidence type="ECO:0000256" key="2">
    <source>
        <dbReference type="ARBA" id="ARBA00005417"/>
    </source>
</evidence>
<feature type="domain" description="ABC transporter" evidence="10">
    <location>
        <begin position="5"/>
        <end position="251"/>
    </location>
</feature>
<evidence type="ECO:0000313" key="12">
    <source>
        <dbReference type="Proteomes" id="UP000198356"/>
    </source>
</evidence>
<dbReference type="RefSeq" id="WP_089409717.1">
    <property type="nucleotide sequence ID" value="NZ_FZOU01000007.1"/>
</dbReference>
<keyword evidence="3" id="KW-0813">Transport</keyword>
<dbReference type="PROSITE" id="PS00211">
    <property type="entry name" value="ABC_TRANSPORTER_1"/>
    <property type="match status" value="1"/>
</dbReference>
<dbReference type="GO" id="GO:0016887">
    <property type="term" value="F:ATP hydrolysis activity"/>
    <property type="evidence" value="ECO:0007669"/>
    <property type="project" value="InterPro"/>
</dbReference>
<dbReference type="InterPro" id="IPR027417">
    <property type="entry name" value="P-loop_NTPase"/>
</dbReference>
<dbReference type="AlphaFoldDB" id="A0A239LLN5"/>
<evidence type="ECO:0000256" key="3">
    <source>
        <dbReference type="ARBA" id="ARBA00022448"/>
    </source>
</evidence>
<keyword evidence="12" id="KW-1185">Reference proteome</keyword>
<dbReference type="GO" id="GO:0005886">
    <property type="term" value="C:plasma membrane"/>
    <property type="evidence" value="ECO:0007669"/>
    <property type="project" value="UniProtKB-SubCell"/>
</dbReference>
<protein>
    <submittedName>
        <fullName evidence="11">Peptide/nickel transport system ATP-binding protein</fullName>
    </submittedName>
</protein>
<evidence type="ECO:0000256" key="8">
    <source>
        <dbReference type="ARBA" id="ARBA00022967"/>
    </source>
</evidence>
<comment type="subcellular location">
    <subcellularLocation>
        <location evidence="1">Cell inner membrane</location>
        <topology evidence="1">Peripheral membrane protein</topology>
    </subcellularLocation>
</comment>
<dbReference type="Proteomes" id="UP000198356">
    <property type="component" value="Unassembled WGS sequence"/>
</dbReference>
<dbReference type="PANTHER" id="PTHR43297">
    <property type="entry name" value="OLIGOPEPTIDE TRANSPORT ATP-BINDING PROTEIN APPD"/>
    <property type="match status" value="1"/>
</dbReference>
<dbReference type="SMART" id="SM00382">
    <property type="entry name" value="AAA"/>
    <property type="match status" value="1"/>
</dbReference>
<evidence type="ECO:0000256" key="4">
    <source>
        <dbReference type="ARBA" id="ARBA00022475"/>
    </source>
</evidence>
<sequence length="271" mass="29398">MAPLLQADNLTIAFGERAVVHGISFHVDAGETLGLVGESGSGKSATSLALLRLLPPGARISGSLRLAGEDLLALPEDAMRRHRGSSIAMIFQEPMTALNPVMTVGRQIAEAVLVHHPKLDRKAVKERVLAAMDEVGLPDPIRRYGDYPHQFSGGQRQRILIAMAIVNRPRLLIADEPTTALDVTIQAQILRLLDDLRRTHGLAMLFISHDLAVVAQVADRVAVMQHGHLVEQGAATELFRNPQHAYTRKLLASAPTMRTDRQQPLATLAGA</sequence>
<dbReference type="GO" id="GO:0005524">
    <property type="term" value="F:ATP binding"/>
    <property type="evidence" value="ECO:0007669"/>
    <property type="project" value="UniProtKB-KW"/>
</dbReference>
<dbReference type="EMBL" id="FZOU01000007">
    <property type="protein sequence ID" value="SNT30822.1"/>
    <property type="molecule type" value="Genomic_DNA"/>
</dbReference>
<dbReference type="Pfam" id="PF00005">
    <property type="entry name" value="ABC_tran"/>
    <property type="match status" value="1"/>
</dbReference>
<evidence type="ECO:0000259" key="10">
    <source>
        <dbReference type="PROSITE" id="PS50893"/>
    </source>
</evidence>
<reference evidence="11 12" key="1">
    <citation type="submission" date="2017-06" db="EMBL/GenBank/DDBJ databases">
        <authorList>
            <person name="Kim H.J."/>
            <person name="Triplett B.A."/>
        </authorList>
    </citation>
    <scope>NUCLEOTIDE SEQUENCE [LARGE SCALE GENOMIC DNA]</scope>
    <source>
        <strain evidence="11 12">DSM 18704</strain>
    </source>
</reference>
<dbReference type="InterPro" id="IPR017871">
    <property type="entry name" value="ABC_transporter-like_CS"/>
</dbReference>
<dbReference type="InterPro" id="IPR013563">
    <property type="entry name" value="Oligopep_ABC_C"/>
</dbReference>
<dbReference type="InterPro" id="IPR003439">
    <property type="entry name" value="ABC_transporter-like_ATP-bd"/>
</dbReference>
<keyword evidence="9" id="KW-0472">Membrane</keyword>
<comment type="similarity">
    <text evidence="2">Belongs to the ABC transporter superfamily.</text>
</comment>
<evidence type="ECO:0000256" key="9">
    <source>
        <dbReference type="ARBA" id="ARBA00023136"/>
    </source>
</evidence>
<keyword evidence="8" id="KW-1278">Translocase</keyword>
<dbReference type="InterPro" id="IPR003593">
    <property type="entry name" value="AAA+_ATPase"/>
</dbReference>
<keyword evidence="4" id="KW-1003">Cell membrane</keyword>
<dbReference type="PANTHER" id="PTHR43297:SF14">
    <property type="entry name" value="ATPASE AAA-TYPE CORE DOMAIN-CONTAINING PROTEIN"/>
    <property type="match status" value="1"/>
</dbReference>
<gene>
    <name evidence="11" type="ORF">SAMN05421770_10787</name>
</gene>
<evidence type="ECO:0000256" key="7">
    <source>
        <dbReference type="ARBA" id="ARBA00022840"/>
    </source>
</evidence>
<organism evidence="11 12">
    <name type="scientific">Granulicella rosea</name>
    <dbReference type="NCBI Taxonomy" id="474952"/>
    <lineage>
        <taxon>Bacteria</taxon>
        <taxon>Pseudomonadati</taxon>
        <taxon>Acidobacteriota</taxon>
        <taxon>Terriglobia</taxon>
        <taxon>Terriglobales</taxon>
        <taxon>Acidobacteriaceae</taxon>
        <taxon>Granulicella</taxon>
    </lineage>
</organism>
<evidence type="ECO:0000256" key="1">
    <source>
        <dbReference type="ARBA" id="ARBA00004417"/>
    </source>
</evidence>
<dbReference type="SUPFAM" id="SSF52540">
    <property type="entry name" value="P-loop containing nucleoside triphosphate hydrolases"/>
    <property type="match status" value="1"/>
</dbReference>
<keyword evidence="6" id="KW-0547">Nucleotide-binding</keyword>
<dbReference type="CDD" id="cd03257">
    <property type="entry name" value="ABC_NikE_OppD_transporters"/>
    <property type="match status" value="1"/>
</dbReference>
<evidence type="ECO:0000256" key="6">
    <source>
        <dbReference type="ARBA" id="ARBA00022741"/>
    </source>
</evidence>